<dbReference type="KEGG" id="sgz:C0216_12950"/>
<sequence length="198" mass="21244">MNHRTSGRAANPLRRRADRTRFRLHAAFVLACLIAVFCGAAAGWTAWTDSSRAAEAVARHRHAVTATTVGGTSYRAEDGPSGRTLTVAPATWNYPPDRTHRHTVSVPAETRTGDTVRVWVDDRGNPAAAPPGTPEVVFEAFGLGTLALTGILLVSGALVRVGLRIVDVRASRAWESEWESVEPVWSGRLRPGQGADDG</sequence>
<evidence type="ECO:0000313" key="3">
    <source>
        <dbReference type="Proteomes" id="UP000252004"/>
    </source>
</evidence>
<keyword evidence="1" id="KW-1133">Transmembrane helix</keyword>
<gene>
    <name evidence="2" type="ORF">C0216_12950</name>
</gene>
<dbReference type="EMBL" id="CP030862">
    <property type="protein sequence ID" value="AXE24242.1"/>
    <property type="molecule type" value="Genomic_DNA"/>
</dbReference>
<protein>
    <submittedName>
        <fullName evidence="2">Uncharacterized protein</fullName>
    </submittedName>
</protein>
<keyword evidence="3" id="KW-1185">Reference proteome</keyword>
<dbReference type="Proteomes" id="UP000252004">
    <property type="component" value="Chromosome"/>
</dbReference>
<dbReference type="OrthoDB" id="5190576at2"/>
<dbReference type="InterPro" id="IPR039708">
    <property type="entry name" value="MT1774/Rv1733c-like"/>
</dbReference>
<proteinExistence type="predicted"/>
<feature type="transmembrane region" description="Helical" evidence="1">
    <location>
        <begin position="140"/>
        <end position="163"/>
    </location>
</feature>
<keyword evidence="1" id="KW-0472">Membrane</keyword>
<accession>A0A344U021</accession>
<feature type="transmembrane region" description="Helical" evidence="1">
    <location>
        <begin position="24"/>
        <end position="47"/>
    </location>
</feature>
<name>A0A344U021_9ACTN</name>
<dbReference type="RefSeq" id="WP_114055424.1">
    <property type="nucleotide sequence ID" value="NZ_CP030862.1"/>
</dbReference>
<keyword evidence="1" id="KW-0812">Transmembrane</keyword>
<dbReference type="PANTHER" id="PTHR42305:SF1">
    <property type="entry name" value="MEMBRANE PROTEIN RV1733C-RELATED"/>
    <property type="match status" value="1"/>
</dbReference>
<reference evidence="2 3" key="1">
    <citation type="submission" date="2018-01" db="EMBL/GenBank/DDBJ databases">
        <title>Draft genome Sequence of streptomyces globosus LZH-48.</title>
        <authorList>
            <person name="Ran K."/>
            <person name="Li Z."/>
            <person name="Wei S."/>
            <person name="Dong R."/>
        </authorList>
    </citation>
    <scope>NUCLEOTIDE SEQUENCE [LARGE SCALE GENOMIC DNA]</scope>
    <source>
        <strain evidence="2 3">LZH-48</strain>
    </source>
</reference>
<dbReference type="PANTHER" id="PTHR42305">
    <property type="entry name" value="MEMBRANE PROTEIN RV1733C-RELATED"/>
    <property type="match status" value="1"/>
</dbReference>
<evidence type="ECO:0000313" key="2">
    <source>
        <dbReference type="EMBL" id="AXE24242.1"/>
    </source>
</evidence>
<evidence type="ECO:0000256" key="1">
    <source>
        <dbReference type="SAM" id="Phobius"/>
    </source>
</evidence>
<organism evidence="2 3">
    <name type="scientific">Streptomyces globosus</name>
    <dbReference type="NCBI Taxonomy" id="68209"/>
    <lineage>
        <taxon>Bacteria</taxon>
        <taxon>Bacillati</taxon>
        <taxon>Actinomycetota</taxon>
        <taxon>Actinomycetes</taxon>
        <taxon>Kitasatosporales</taxon>
        <taxon>Streptomycetaceae</taxon>
        <taxon>Streptomyces</taxon>
    </lineage>
</organism>
<dbReference type="AlphaFoldDB" id="A0A344U021"/>